<feature type="compositionally biased region" description="Gly residues" evidence="5">
    <location>
        <begin position="1710"/>
        <end position="1724"/>
    </location>
</feature>
<dbReference type="SUPFAM" id="SSF51445">
    <property type="entry name" value="(Trans)glycosidases"/>
    <property type="match status" value="1"/>
</dbReference>
<dbReference type="Pfam" id="PF00128">
    <property type="entry name" value="Alpha-amylase"/>
    <property type="match status" value="1"/>
</dbReference>
<dbReference type="EMBL" id="SOAZ01000035">
    <property type="protein sequence ID" value="TDT46105.1"/>
    <property type="molecule type" value="Genomic_DNA"/>
</dbReference>
<dbReference type="PANTHER" id="PTHR10357:SF210">
    <property type="entry name" value="MALTODEXTRIN GLUCOSIDASE"/>
    <property type="match status" value="1"/>
</dbReference>
<feature type="domain" description="CBM20" evidence="8">
    <location>
        <begin position="454"/>
        <end position="533"/>
    </location>
</feature>
<evidence type="ECO:0000259" key="8">
    <source>
        <dbReference type="SMART" id="SM01065"/>
    </source>
</evidence>
<dbReference type="InterPro" id="IPR006047">
    <property type="entry name" value="GH13_cat_dom"/>
</dbReference>
<dbReference type="Pfam" id="PF16561">
    <property type="entry name" value="AMPK1_CBM"/>
    <property type="match status" value="1"/>
</dbReference>
<keyword evidence="6" id="KW-0812">Transmembrane</keyword>
<dbReference type="RefSeq" id="WP_133629345.1">
    <property type="nucleotide sequence ID" value="NZ_SOAZ01000035.1"/>
</dbReference>
<dbReference type="InterPro" id="IPR014756">
    <property type="entry name" value="Ig_E-set"/>
</dbReference>
<keyword evidence="6" id="KW-0472">Membrane</keyword>
<comment type="similarity">
    <text evidence="1">Belongs to the glycosyl hydrolase 13 family.</text>
</comment>
<gene>
    <name evidence="9" type="ORF">EDD71_13510</name>
</gene>
<keyword evidence="6" id="KW-1133">Transmembrane helix</keyword>
<feature type="region of interest" description="Disordered" evidence="5">
    <location>
        <begin position="1706"/>
        <end position="1754"/>
    </location>
</feature>
<reference evidence="9 10" key="1">
    <citation type="submission" date="2019-03" db="EMBL/GenBank/DDBJ databases">
        <title>Genomic Encyclopedia of Type Strains, Phase IV (KMG-IV): sequencing the most valuable type-strain genomes for metagenomic binning, comparative biology and taxonomic classification.</title>
        <authorList>
            <person name="Goeker M."/>
        </authorList>
    </citation>
    <scope>NUCLEOTIDE SEQUENCE [LARGE SCALE GENOMIC DNA]</scope>
    <source>
        <strain evidence="9 10">DSM 24455</strain>
    </source>
</reference>
<name>A0A4R7K4I7_9CLOT</name>
<dbReference type="InterPro" id="IPR045857">
    <property type="entry name" value="O16G_dom_2"/>
</dbReference>
<dbReference type="InterPro" id="IPR017853">
    <property type="entry name" value="GH"/>
</dbReference>
<dbReference type="SMART" id="SM00642">
    <property type="entry name" value="Aamy"/>
    <property type="match status" value="1"/>
</dbReference>
<feature type="domain" description="CBM20" evidence="8">
    <location>
        <begin position="352"/>
        <end position="438"/>
    </location>
</feature>
<dbReference type="InterPro" id="IPR002044">
    <property type="entry name" value="CBM20"/>
</dbReference>
<dbReference type="SUPFAM" id="SSF81296">
    <property type="entry name" value="E set domains"/>
    <property type="match status" value="3"/>
</dbReference>
<dbReference type="Pfam" id="PF02922">
    <property type="entry name" value="CBM_48"/>
    <property type="match status" value="1"/>
</dbReference>
<accession>A0A4R7K4I7</accession>
<feature type="domain" description="Glycosyl hydrolase family 13 catalytic" evidence="7">
    <location>
        <begin position="957"/>
        <end position="1410"/>
    </location>
</feature>
<keyword evidence="4" id="KW-0326">Glycosidase</keyword>
<dbReference type="Gene3D" id="3.90.400.10">
    <property type="entry name" value="Oligo-1,6-glucosidase, Domain 2"/>
    <property type="match status" value="1"/>
</dbReference>
<evidence type="ECO:0000256" key="6">
    <source>
        <dbReference type="SAM" id="Phobius"/>
    </source>
</evidence>
<dbReference type="Gene3D" id="2.60.40.1180">
    <property type="entry name" value="Golgi alpha-mannosidase II"/>
    <property type="match status" value="1"/>
</dbReference>
<dbReference type="InterPro" id="IPR032640">
    <property type="entry name" value="AMPK1_CBM"/>
</dbReference>
<evidence type="ECO:0000313" key="9">
    <source>
        <dbReference type="EMBL" id="TDT46105.1"/>
    </source>
</evidence>
<dbReference type="InterPro" id="IPR013780">
    <property type="entry name" value="Glyco_hydro_b"/>
</dbReference>
<dbReference type="InterPro" id="IPR004185">
    <property type="entry name" value="Glyco_hydro_13_lg-like_dom"/>
</dbReference>
<dbReference type="InterPro" id="IPR013783">
    <property type="entry name" value="Ig-like_fold"/>
</dbReference>
<evidence type="ECO:0000256" key="4">
    <source>
        <dbReference type="ARBA" id="ARBA00023295"/>
    </source>
</evidence>
<evidence type="ECO:0000256" key="2">
    <source>
        <dbReference type="ARBA" id="ARBA00022801"/>
    </source>
</evidence>
<dbReference type="OrthoDB" id="9805159at2"/>
<keyword evidence="10" id="KW-1185">Reference proteome</keyword>
<dbReference type="NCBIfam" id="TIGR01167">
    <property type="entry name" value="LPXTG_anchor"/>
    <property type="match status" value="1"/>
</dbReference>
<dbReference type="CDD" id="cd12962">
    <property type="entry name" value="X25_BaPul_like"/>
    <property type="match status" value="1"/>
</dbReference>
<dbReference type="Proteomes" id="UP000295325">
    <property type="component" value="Unassembled WGS sequence"/>
</dbReference>
<organism evidence="9 10">
    <name type="scientific">Fonticella tunisiensis</name>
    <dbReference type="NCBI Taxonomy" id="1096341"/>
    <lineage>
        <taxon>Bacteria</taxon>
        <taxon>Bacillati</taxon>
        <taxon>Bacillota</taxon>
        <taxon>Clostridia</taxon>
        <taxon>Eubacteriales</taxon>
        <taxon>Clostridiaceae</taxon>
        <taxon>Fonticella</taxon>
    </lineage>
</organism>
<dbReference type="CDD" id="cd02857">
    <property type="entry name" value="E_set_CDase_PDE_N"/>
    <property type="match status" value="1"/>
</dbReference>
<dbReference type="SUPFAM" id="SSF51011">
    <property type="entry name" value="Glycosyl hydrolase domain"/>
    <property type="match status" value="1"/>
</dbReference>
<dbReference type="GO" id="GO:0005975">
    <property type="term" value="P:carbohydrate metabolic process"/>
    <property type="evidence" value="ECO:0007669"/>
    <property type="project" value="InterPro"/>
</dbReference>
<evidence type="ECO:0000256" key="5">
    <source>
        <dbReference type="SAM" id="MobiDB-lite"/>
    </source>
</evidence>
<protein>
    <submittedName>
        <fullName evidence="9">LPXTG-motif cell wall-anchored protein</fullName>
    </submittedName>
</protein>
<keyword evidence="3" id="KW-0106">Calcium</keyword>
<dbReference type="CDD" id="cd02859">
    <property type="entry name" value="E_set_AMPKbeta_like_N"/>
    <property type="match status" value="2"/>
</dbReference>
<dbReference type="Pfam" id="PF22058">
    <property type="entry name" value="X25_BaPul_like"/>
    <property type="match status" value="3"/>
</dbReference>
<dbReference type="GO" id="GO:2001070">
    <property type="term" value="F:starch binding"/>
    <property type="evidence" value="ECO:0007669"/>
    <property type="project" value="InterPro"/>
</dbReference>
<feature type="transmembrane region" description="Helical" evidence="6">
    <location>
        <begin position="1759"/>
        <end position="1778"/>
    </location>
</feature>
<dbReference type="CDD" id="cd11338">
    <property type="entry name" value="AmyAc_CMD"/>
    <property type="match status" value="1"/>
</dbReference>
<proteinExistence type="inferred from homology"/>
<dbReference type="PANTHER" id="PTHR10357">
    <property type="entry name" value="ALPHA-AMYLASE FAMILY MEMBER"/>
    <property type="match status" value="1"/>
</dbReference>
<dbReference type="Gene3D" id="3.20.20.80">
    <property type="entry name" value="Glycosidases"/>
    <property type="match status" value="2"/>
</dbReference>
<dbReference type="SMART" id="SM01065">
    <property type="entry name" value="CBM_2"/>
    <property type="match status" value="2"/>
</dbReference>
<evidence type="ECO:0000313" key="10">
    <source>
        <dbReference type="Proteomes" id="UP000295325"/>
    </source>
</evidence>
<dbReference type="InterPro" id="IPR054409">
    <property type="entry name" value="X25_BaPul-like"/>
</dbReference>
<evidence type="ECO:0000256" key="1">
    <source>
        <dbReference type="ARBA" id="ARBA00008061"/>
    </source>
</evidence>
<keyword evidence="2" id="KW-0378">Hydrolase</keyword>
<dbReference type="Gene3D" id="2.60.40.10">
    <property type="entry name" value="Immunoglobulins"/>
    <property type="match status" value="7"/>
</dbReference>
<dbReference type="InterPro" id="IPR004193">
    <property type="entry name" value="Glyco_hydro_13_N"/>
</dbReference>
<sequence length="1787" mass="200211">MKYFKQKISLLMVFFFLFTFIPKFEYGVRAEEIIPQADLPVILAGDFIDDVGLGSEWAADNNKALMKEYSDGLYEIVVNFNKAISGQYKVTLNRSWSESYPAQNKSINVPGPQKVIVRYNSKTREVYDSVNDPGRFKTWATLAGTLAQTGGKDWEPADDAYDLEYVGGGFFKKSFNLKAGTYEYKVAYDHRWSNGEVKNNVTLNLAEDKTVTFLANPDLGICTDSEKAPLISGTVSLIGTIRPGTDREWLPEEKGFEFSHLTGDGKYIYSGFLDGGTYEYKVIKDYKWGSGEIPSQGNKTITIPEGGKYVVFIADYTNNDIYNSINDYSKVAELLGLKEGEVVVKSPVINNNATVTFNYKNDNAKEVYLAGSMFGGDWNQTKKPMSKNSKGIWSINLPLNKGDYTYKFVVVYDNGNTEWVADPSNKETVDDGYGGRNSKFTMPEFALSPVANSDGTITFNYNDVTGSASSVQLAGSILDRDWKERRDFTKNGNVWSVTVNQKPGQYTYKFIVNGTWMRDPMNKMATGTGEMDNSIVYVPGFAKIKMPTQIKEGTTLQLIPQAYKLDGTFEDIDPETITWSTNSDAVEVNEKGQLSAVKKVPVGQESIPVQVTGRDSEGNSVTEYIDVVREVTEVEGGRLVILAGSFQSLVPGTSAWDPGARSTRMIYRGNGLYTYTIKNMPAGNYEYKIAMGSWDENYGKNGVRGGENISVSVPKTMDVTFYYSDISHVATDSIKYTPLAVKPVLKGLDRDYTMEDYTLSGVYSVKVALSSGNYSNLKVTVNNKENAIAAFTLTEDKEVTFSYDTSSGWIFSDASNKEINAEAVYFNSRELQYKNPYGAVPEGERITFNIRAAKDDLTQVKLVIIAPDGNKMVDMSKKPLDDKYDIWTCEYEAGSKGMYKYYFLFTNGSQVKAYGDDDGYFGSGKVTGLDSILTYDLNVYDKNFKTPDWMKNAVIYQIFPDRFFNGDTLNDYAQKLARGYLPYEFYSDWYAIPEDPAIENDAGYKGTKGDGQWGNEMYGGDIKGVEAKLDYLQALGVNVLYFNPISASISNHRYDATNYRELDPLLGHMDDFINLAKEAKKRGMHIILDGVFNHVSDDSIYFDRYGKYMAKGKPIGAYQYWSRVYDLMNLEKINQQEAEKKVQEDLRAKGITDFHYKDWFVIENRKVDEGKPTEHYNYEGWWGYDSMPVIQSLNGSEYNVKTWADEIIDGEDSNTRFWLRQGSSGWRLDVANEVSDETWRHFRDAVKEEGDNVIIGEIWTDASKYLLGDMYDSVMNYRFRDAVLGFLSGKEVDAVKAVNMLEMMREQYPKEAFMAMMNLVGSHDTQRIISAFDGYEKSVKAVAEAPSEDAKKIVYLVPLFQMTYPGAPTIYYGDEAGMYGADDPDNRRAMSWGKGDKNLVEWYAMLANIRNQYEVLRMGDISIALPDKNASDIIAFTRNDESSHAVIAINRGAKVDGVSIDVKGAIPNGTKLYDAITGEEYTVSDGRVTVNLPEKFGIILITEFKKVTIKENALRDAYDPKYIVENKVKSETEKKIENAIKKVKETEDEKVIFGPEDVIDREVLILSRALKKSVEFDRGNVKFTIPYENLTDALLQKISGEIYLNSQELQNTTDIEGLLKRNSARIIKAFDFTTNIPGGVFGTKIEVTVAIEDESLKGEKLYVYYNSQNGPVAVAEVLNNDGTITFDVEHFSEYFITDRKLTSINTGNNGSEGTGENSGDGGNQNSGSSGNEDNGRQGSDNYANELEDKLPKTGSPFDAGSISILGFAAISAGGIMVIRSRKRRKDL</sequence>
<evidence type="ECO:0000259" key="7">
    <source>
        <dbReference type="SMART" id="SM00642"/>
    </source>
</evidence>
<dbReference type="GO" id="GO:0004553">
    <property type="term" value="F:hydrolase activity, hydrolyzing O-glycosyl compounds"/>
    <property type="evidence" value="ECO:0007669"/>
    <property type="project" value="InterPro"/>
</dbReference>
<evidence type="ECO:0000256" key="3">
    <source>
        <dbReference type="ARBA" id="ARBA00022837"/>
    </source>
</evidence>
<comment type="caution">
    <text evidence="9">The sequence shown here is derived from an EMBL/GenBank/DDBJ whole genome shotgun (WGS) entry which is preliminary data.</text>
</comment>